<keyword evidence="5" id="KW-1185">Reference proteome</keyword>
<accession>A0A0R1XRN4</accession>
<comment type="caution">
    <text evidence="4">The sequence shown here is derived from an EMBL/GenBank/DDBJ whole genome shotgun (WGS) entry which is preliminary data.</text>
</comment>
<dbReference type="EMBL" id="AZGA01000065">
    <property type="protein sequence ID" value="KRM32879.1"/>
    <property type="molecule type" value="Genomic_DNA"/>
</dbReference>
<dbReference type="PATRIC" id="fig|1423734.3.peg.163"/>
<feature type="coiled-coil region" evidence="2">
    <location>
        <begin position="34"/>
        <end position="111"/>
    </location>
</feature>
<name>A0A0R1XRN4_9LACO</name>
<dbReference type="Pfam" id="PF24568">
    <property type="entry name" value="CC_PcsB"/>
    <property type="match status" value="1"/>
</dbReference>
<gene>
    <name evidence="4" type="ORF">FC83_GL000163</name>
</gene>
<keyword evidence="2" id="KW-0175">Coiled coil</keyword>
<dbReference type="Gene3D" id="6.10.250.3150">
    <property type="match status" value="1"/>
</dbReference>
<dbReference type="Proteomes" id="UP000051236">
    <property type="component" value="Unassembled WGS sequence"/>
</dbReference>
<reference evidence="4 5" key="1">
    <citation type="journal article" date="2015" name="Genome Announc.">
        <title>Expanding the biotechnology potential of lactobacilli through comparative genomics of 213 strains and associated genera.</title>
        <authorList>
            <person name="Sun Z."/>
            <person name="Harris H.M."/>
            <person name="McCann A."/>
            <person name="Guo C."/>
            <person name="Argimon S."/>
            <person name="Zhang W."/>
            <person name="Yang X."/>
            <person name="Jeffery I.B."/>
            <person name="Cooney J.C."/>
            <person name="Kagawa T.F."/>
            <person name="Liu W."/>
            <person name="Song Y."/>
            <person name="Salvetti E."/>
            <person name="Wrobel A."/>
            <person name="Rasinkangas P."/>
            <person name="Parkhill J."/>
            <person name="Rea M.C."/>
            <person name="O'Sullivan O."/>
            <person name="Ritari J."/>
            <person name="Douillard F.P."/>
            <person name="Paul Ross R."/>
            <person name="Yang R."/>
            <person name="Briner A.E."/>
            <person name="Felis G.E."/>
            <person name="de Vos W.M."/>
            <person name="Barrangou R."/>
            <person name="Klaenhammer T.R."/>
            <person name="Caufield P.W."/>
            <person name="Cui Y."/>
            <person name="Zhang H."/>
            <person name="O'Toole P.W."/>
        </authorList>
    </citation>
    <scope>NUCLEOTIDE SEQUENCE [LARGE SCALE GENOMIC DNA]</scope>
    <source>
        <strain evidence="4 5">DSM 18527</strain>
    </source>
</reference>
<evidence type="ECO:0000259" key="3">
    <source>
        <dbReference type="Pfam" id="PF24568"/>
    </source>
</evidence>
<sequence>MKKYTGYVLALLLLGLGLGSIAPTPVLGDALSDLDAQNQAIATQQNQLNDQLNAQMAVVSSQTIKTNQLQQQLNQTQQQLHYNQRDLTLATKRLAQRRQAVKKRLRAIQRQGPTPNLIQAVLQANSLTQLSQAVYVIKTVQQADDLAIHNVAVSLKALKTTQANLLTKQAQLVAQQQQLDQAKAQLQTDLTHLKQLMAQNQTQMAQLTAQKEALIQQIEQEAKAKAQEQAQAQAAADQQRSNTAAIFSGNGLNLTPSGPTATGVKISFYDPAVLGSTMGYNGVAANLAVYPKGTKLKIVFADGTTIHRVVNDTGTFVYTSPNQIDVAWPNAAIPSYGITSATVTVES</sequence>
<dbReference type="InterPro" id="IPR057309">
    <property type="entry name" value="PcsB_CC"/>
</dbReference>
<proteinExistence type="predicted"/>
<dbReference type="STRING" id="1423734.FC83_GL000163"/>
<evidence type="ECO:0000313" key="4">
    <source>
        <dbReference type="EMBL" id="KRM32879.1"/>
    </source>
</evidence>
<evidence type="ECO:0000256" key="2">
    <source>
        <dbReference type="SAM" id="Coils"/>
    </source>
</evidence>
<protein>
    <recommendedName>
        <fullName evidence="3">Peptidoglycan hydrolase PcsB coiled-coil domain-containing protein</fullName>
    </recommendedName>
</protein>
<evidence type="ECO:0000313" key="5">
    <source>
        <dbReference type="Proteomes" id="UP000051236"/>
    </source>
</evidence>
<feature type="domain" description="Peptidoglycan hydrolase PcsB coiled-coil" evidence="3">
    <location>
        <begin position="91"/>
        <end position="145"/>
    </location>
</feature>
<organism evidence="4 5">
    <name type="scientific">Agrilactobacillus composti DSM 18527 = JCM 14202</name>
    <dbReference type="NCBI Taxonomy" id="1423734"/>
    <lineage>
        <taxon>Bacteria</taxon>
        <taxon>Bacillati</taxon>
        <taxon>Bacillota</taxon>
        <taxon>Bacilli</taxon>
        <taxon>Lactobacillales</taxon>
        <taxon>Lactobacillaceae</taxon>
        <taxon>Agrilactobacillus</taxon>
    </lineage>
</organism>
<evidence type="ECO:0000256" key="1">
    <source>
        <dbReference type="ARBA" id="ARBA00022729"/>
    </source>
</evidence>
<dbReference type="RefSeq" id="WP_236700830.1">
    <property type="nucleotide sequence ID" value="NZ_AZGA01000065.1"/>
</dbReference>
<keyword evidence="1" id="KW-0732">Signal</keyword>
<feature type="coiled-coil region" evidence="2">
    <location>
        <begin position="165"/>
        <end position="238"/>
    </location>
</feature>
<dbReference type="AlphaFoldDB" id="A0A0R1XRN4"/>